<keyword evidence="11" id="KW-1185">Reference proteome</keyword>
<dbReference type="PANTHER" id="PTHR48021:SF1">
    <property type="entry name" value="GH07001P-RELATED"/>
    <property type="match status" value="1"/>
</dbReference>
<feature type="transmembrane region" description="Helical" evidence="8">
    <location>
        <begin position="305"/>
        <end position="326"/>
    </location>
</feature>
<feature type="transmembrane region" description="Helical" evidence="8">
    <location>
        <begin position="161"/>
        <end position="179"/>
    </location>
</feature>
<evidence type="ECO:0000256" key="1">
    <source>
        <dbReference type="ARBA" id="ARBA00004651"/>
    </source>
</evidence>
<reference evidence="10 11" key="1">
    <citation type="submission" date="2018-04" db="EMBL/GenBank/DDBJ databases">
        <authorList>
            <person name="Zhang X."/>
            <person name="Yuan J."/>
            <person name="Li F."/>
            <person name="Xiang J."/>
        </authorList>
    </citation>
    <scope>NUCLEOTIDE SEQUENCE [LARGE SCALE GENOMIC DNA]</scope>
    <source>
        <tissue evidence="10">Muscle</tissue>
    </source>
</reference>
<dbReference type="InterPro" id="IPR020846">
    <property type="entry name" value="MFS_dom"/>
</dbReference>
<proteinExistence type="predicted"/>
<dbReference type="InterPro" id="IPR005829">
    <property type="entry name" value="Sugar_transporter_CS"/>
</dbReference>
<comment type="caution">
    <text evidence="10">The sequence shown here is derived from an EMBL/GenBank/DDBJ whole genome shotgun (WGS) entry which is preliminary data.</text>
</comment>
<feature type="transmembrane region" description="Helical" evidence="8">
    <location>
        <begin position="48"/>
        <end position="69"/>
    </location>
</feature>
<evidence type="ECO:0000256" key="4">
    <source>
        <dbReference type="ARBA" id="ARBA00022597"/>
    </source>
</evidence>
<evidence type="ECO:0000256" key="2">
    <source>
        <dbReference type="ARBA" id="ARBA00022448"/>
    </source>
</evidence>
<feature type="transmembrane region" description="Helical" evidence="8">
    <location>
        <begin position="281"/>
        <end position="298"/>
    </location>
</feature>
<dbReference type="Pfam" id="PF00083">
    <property type="entry name" value="Sugar_tr"/>
    <property type="match status" value="1"/>
</dbReference>
<feature type="transmembrane region" description="Helical" evidence="8">
    <location>
        <begin position="338"/>
        <end position="362"/>
    </location>
</feature>
<feature type="non-terminal residue" evidence="10">
    <location>
        <position position="1"/>
    </location>
</feature>
<gene>
    <name evidence="10" type="ORF">C7M84_024660</name>
</gene>
<protein>
    <submittedName>
        <fullName evidence="10">Facilitated trehalose transporter Tret1</fullName>
    </submittedName>
</protein>
<evidence type="ECO:0000313" key="11">
    <source>
        <dbReference type="Proteomes" id="UP000283509"/>
    </source>
</evidence>
<keyword evidence="6 8" id="KW-1133">Transmembrane helix</keyword>
<dbReference type="PROSITE" id="PS50850">
    <property type="entry name" value="MFS"/>
    <property type="match status" value="1"/>
</dbReference>
<reference evidence="10 11" key="2">
    <citation type="submission" date="2019-01" db="EMBL/GenBank/DDBJ databases">
        <title>The decoding of complex shrimp genome reveals the adaptation for benthos swimmer, frequently molting mechanism and breeding impact on genome.</title>
        <authorList>
            <person name="Sun Y."/>
            <person name="Gao Y."/>
            <person name="Yu Y."/>
        </authorList>
    </citation>
    <scope>NUCLEOTIDE SEQUENCE [LARGE SCALE GENOMIC DNA]</scope>
    <source>
        <tissue evidence="10">Muscle</tissue>
    </source>
</reference>
<name>A0A423U0D0_PENVA</name>
<dbReference type="AlphaFoldDB" id="A0A423U0D0"/>
<keyword evidence="7 8" id="KW-0472">Membrane</keyword>
<evidence type="ECO:0000313" key="10">
    <source>
        <dbReference type="EMBL" id="ROT82173.1"/>
    </source>
</evidence>
<feature type="transmembrane region" description="Helical" evidence="8">
    <location>
        <begin position="101"/>
        <end position="123"/>
    </location>
</feature>
<dbReference type="InterPro" id="IPR003663">
    <property type="entry name" value="Sugar/inositol_transpt"/>
</dbReference>
<dbReference type="InterPro" id="IPR050549">
    <property type="entry name" value="MFS_Trehalose_Transporter"/>
</dbReference>
<evidence type="ECO:0000256" key="5">
    <source>
        <dbReference type="ARBA" id="ARBA00022692"/>
    </source>
</evidence>
<evidence type="ECO:0000256" key="7">
    <source>
        <dbReference type="ARBA" id="ARBA00023136"/>
    </source>
</evidence>
<sequence>VYGPGCLFLLRGTGHLRCLAQPRYTGSPEAQCHRVWHSDDLFDWQLDMLGSMVSVGNIPGTWLWGFLVAAIGRKRAIMLLVVPYTLGWCLVALAVNPAMLLAGRVVHGLCIGATFIAGSTYIIELPDTAVRGALAALPSLVLSTGFILTTGLGLVLRWYEIAIVGVGVIVVQTCVMSFLPESPSYLAISGREEEAMRVLRDLRGPSVDVGELLRILKESNKASAKEPLHKVMRNPAILKSLATVLTLFFVQNFCGLMVFYVNMTRIFLEAGSTLDESVATILVFLVQAVGTALACLYLDRFGRRTCLMFSLAVMSVCLLAMGAYHFLSGNEGRESYTWVPLVCLMVYMFASSSGTGPIPSILNSEYYPTAVRSQGNR</sequence>
<dbReference type="STRING" id="6689.A0A423U0D0"/>
<keyword evidence="2" id="KW-0813">Transport</keyword>
<keyword evidence="5 8" id="KW-0812">Transmembrane</keyword>
<feature type="transmembrane region" description="Helical" evidence="8">
    <location>
        <begin position="76"/>
        <end position="95"/>
    </location>
</feature>
<dbReference type="Gene3D" id="1.20.1250.20">
    <property type="entry name" value="MFS general substrate transporter like domains"/>
    <property type="match status" value="1"/>
</dbReference>
<evidence type="ECO:0000259" key="9">
    <source>
        <dbReference type="PROSITE" id="PS50850"/>
    </source>
</evidence>
<dbReference type="EMBL" id="QCYY01000870">
    <property type="protein sequence ID" value="ROT82173.1"/>
    <property type="molecule type" value="Genomic_DNA"/>
</dbReference>
<dbReference type="InterPro" id="IPR036259">
    <property type="entry name" value="MFS_trans_sf"/>
</dbReference>
<dbReference type="FunFam" id="1.20.1250.20:FF:000218">
    <property type="entry name" value="facilitated trehalose transporter Tret1"/>
    <property type="match status" value="1"/>
</dbReference>
<dbReference type="OrthoDB" id="6343369at2759"/>
<dbReference type="GO" id="GO:0022857">
    <property type="term" value="F:transmembrane transporter activity"/>
    <property type="evidence" value="ECO:0007669"/>
    <property type="project" value="InterPro"/>
</dbReference>
<organism evidence="10 11">
    <name type="scientific">Penaeus vannamei</name>
    <name type="common">Whiteleg shrimp</name>
    <name type="synonym">Litopenaeus vannamei</name>
    <dbReference type="NCBI Taxonomy" id="6689"/>
    <lineage>
        <taxon>Eukaryota</taxon>
        <taxon>Metazoa</taxon>
        <taxon>Ecdysozoa</taxon>
        <taxon>Arthropoda</taxon>
        <taxon>Crustacea</taxon>
        <taxon>Multicrustacea</taxon>
        <taxon>Malacostraca</taxon>
        <taxon>Eumalacostraca</taxon>
        <taxon>Eucarida</taxon>
        <taxon>Decapoda</taxon>
        <taxon>Dendrobranchiata</taxon>
        <taxon>Penaeoidea</taxon>
        <taxon>Penaeidae</taxon>
        <taxon>Penaeus</taxon>
    </lineage>
</organism>
<dbReference type="InterPro" id="IPR005828">
    <property type="entry name" value="MFS_sugar_transport-like"/>
</dbReference>
<dbReference type="PRINTS" id="PR00171">
    <property type="entry name" value="SUGRTRNSPORT"/>
</dbReference>
<feature type="transmembrane region" description="Helical" evidence="8">
    <location>
        <begin position="240"/>
        <end position="261"/>
    </location>
</feature>
<accession>A0A423U0D0</accession>
<feature type="domain" description="Major facilitator superfamily (MFS) profile" evidence="9">
    <location>
        <begin position="1"/>
        <end position="377"/>
    </location>
</feature>
<dbReference type="PANTHER" id="PTHR48021">
    <property type="match status" value="1"/>
</dbReference>
<keyword evidence="3" id="KW-1003">Cell membrane</keyword>
<feature type="transmembrane region" description="Helical" evidence="8">
    <location>
        <begin position="135"/>
        <end position="155"/>
    </location>
</feature>
<dbReference type="GO" id="GO:0005886">
    <property type="term" value="C:plasma membrane"/>
    <property type="evidence" value="ECO:0007669"/>
    <property type="project" value="UniProtKB-SubCell"/>
</dbReference>
<evidence type="ECO:0000256" key="6">
    <source>
        <dbReference type="ARBA" id="ARBA00022989"/>
    </source>
</evidence>
<comment type="subcellular location">
    <subcellularLocation>
        <location evidence="1">Cell membrane</location>
        <topology evidence="1">Multi-pass membrane protein</topology>
    </subcellularLocation>
</comment>
<dbReference type="SUPFAM" id="SSF103473">
    <property type="entry name" value="MFS general substrate transporter"/>
    <property type="match status" value="1"/>
</dbReference>
<evidence type="ECO:0000256" key="3">
    <source>
        <dbReference type="ARBA" id="ARBA00022475"/>
    </source>
</evidence>
<dbReference type="Proteomes" id="UP000283509">
    <property type="component" value="Unassembled WGS sequence"/>
</dbReference>
<dbReference type="PROSITE" id="PS00217">
    <property type="entry name" value="SUGAR_TRANSPORT_2"/>
    <property type="match status" value="1"/>
</dbReference>
<evidence type="ECO:0000256" key="8">
    <source>
        <dbReference type="SAM" id="Phobius"/>
    </source>
</evidence>
<keyword evidence="4" id="KW-0762">Sugar transport</keyword>